<feature type="domain" description="Sialidase" evidence="5">
    <location>
        <begin position="85"/>
        <end position="323"/>
    </location>
</feature>
<evidence type="ECO:0000256" key="4">
    <source>
        <dbReference type="SAM" id="MobiDB-lite"/>
    </source>
</evidence>
<name>A0A5C8EPS8_9SPIR</name>
<feature type="region of interest" description="Disordered" evidence="4">
    <location>
        <begin position="301"/>
        <end position="326"/>
    </location>
</feature>
<organism evidence="6 7">
    <name type="scientific">Brachyspira aalborgi</name>
    <dbReference type="NCBI Taxonomy" id="29522"/>
    <lineage>
        <taxon>Bacteria</taxon>
        <taxon>Pseudomonadati</taxon>
        <taxon>Spirochaetota</taxon>
        <taxon>Spirochaetia</taxon>
        <taxon>Brachyspirales</taxon>
        <taxon>Brachyspiraceae</taxon>
        <taxon>Brachyspira</taxon>
    </lineage>
</organism>
<gene>
    <name evidence="6" type="ORF">EPJ81_08210</name>
</gene>
<dbReference type="CDD" id="cd15482">
    <property type="entry name" value="Sialidase_non-viral"/>
    <property type="match status" value="1"/>
</dbReference>
<protein>
    <recommendedName>
        <fullName evidence="3">exo-alpha-sialidase</fullName>
        <ecNumber evidence="3">3.2.1.18</ecNumber>
    </recommendedName>
</protein>
<dbReference type="SUPFAM" id="SSF50939">
    <property type="entry name" value="Sialidases"/>
    <property type="match status" value="1"/>
</dbReference>
<comment type="catalytic activity">
    <reaction evidence="1">
        <text>Hydrolysis of alpha-(2-&gt;3)-, alpha-(2-&gt;6)-, alpha-(2-&gt;8)- glycosidic linkages of terminal sialic acid residues in oligosaccharides, glycoproteins, glycolipids, colominic acid and synthetic substrates.</text>
        <dbReference type="EC" id="3.2.1.18"/>
    </reaction>
</comment>
<dbReference type="EC" id="3.2.1.18" evidence="3"/>
<dbReference type="GO" id="GO:0004308">
    <property type="term" value="F:exo-alpha-sialidase activity"/>
    <property type="evidence" value="ECO:0007669"/>
    <property type="project" value="UniProtKB-EC"/>
</dbReference>
<dbReference type="RefSeq" id="WP_147778547.1">
    <property type="nucleotide sequence ID" value="NZ_SAYD01000018.1"/>
</dbReference>
<dbReference type="InterPro" id="IPR011040">
    <property type="entry name" value="Sialidase"/>
</dbReference>
<evidence type="ECO:0000313" key="7">
    <source>
        <dbReference type="Proteomes" id="UP000325002"/>
    </source>
</evidence>
<dbReference type="Gene3D" id="2.120.10.10">
    <property type="match status" value="1"/>
</dbReference>
<evidence type="ECO:0000259" key="5">
    <source>
        <dbReference type="Pfam" id="PF13859"/>
    </source>
</evidence>
<comment type="similarity">
    <text evidence="2">Belongs to the glycosyl hydrolase 33 family.</text>
</comment>
<dbReference type="GO" id="GO:0005737">
    <property type="term" value="C:cytoplasm"/>
    <property type="evidence" value="ECO:0007669"/>
    <property type="project" value="TreeGrafter"/>
</dbReference>
<dbReference type="PANTHER" id="PTHR10628">
    <property type="entry name" value="SIALIDASE"/>
    <property type="match status" value="1"/>
</dbReference>
<dbReference type="GO" id="GO:0006689">
    <property type="term" value="P:ganglioside catabolic process"/>
    <property type="evidence" value="ECO:0007669"/>
    <property type="project" value="TreeGrafter"/>
</dbReference>
<comment type="caution">
    <text evidence="6">The sequence shown here is derived from an EMBL/GenBank/DDBJ whole genome shotgun (WGS) entry which is preliminary data.</text>
</comment>
<reference evidence="6 7" key="1">
    <citation type="journal article" date="1992" name="Lakartidningen">
        <title>[Penicillin V and not amoxicillin is the first choice preparation in acute otitis].</title>
        <authorList>
            <person name="Kamme C."/>
            <person name="Lundgren K."/>
            <person name="Prellner K."/>
        </authorList>
    </citation>
    <scope>NUCLEOTIDE SEQUENCE [LARGE SCALE GENOMIC DNA]</scope>
    <source>
        <strain evidence="6 7">PC3997IV</strain>
    </source>
</reference>
<feature type="compositionally biased region" description="Polar residues" evidence="4">
    <location>
        <begin position="301"/>
        <end position="321"/>
    </location>
</feature>
<dbReference type="AlphaFoldDB" id="A0A5C8EPS8"/>
<dbReference type="GO" id="GO:0009313">
    <property type="term" value="P:oligosaccharide catabolic process"/>
    <property type="evidence" value="ECO:0007669"/>
    <property type="project" value="TreeGrafter"/>
</dbReference>
<dbReference type="InterPro" id="IPR036278">
    <property type="entry name" value="Sialidase_sf"/>
</dbReference>
<dbReference type="Pfam" id="PF13859">
    <property type="entry name" value="BNR_3"/>
    <property type="match status" value="1"/>
</dbReference>
<dbReference type="InterPro" id="IPR026856">
    <property type="entry name" value="Sialidase_fam"/>
</dbReference>
<dbReference type="EMBL" id="SAYD01000018">
    <property type="protein sequence ID" value="TXJ39084.1"/>
    <property type="molecule type" value="Genomic_DNA"/>
</dbReference>
<evidence type="ECO:0000256" key="3">
    <source>
        <dbReference type="ARBA" id="ARBA00012733"/>
    </source>
</evidence>
<sequence length="454" mass="49824">MRKRYFLISFSLIVVVGVLIWACKYNMGPGVDLSVLSKNKIIASADSIIGYNGKITYGSNKVIAPNMNKAIEVFPFQYGPVYYRIPSLVVTTNGTLLAFADRRYNNRNDLPNRIEVEVKRSTNNGKTWSKGIRVTPRSLSDQEGHGDVATVVNRNTGEILALAAAGAGFVATAGQSLISTPQTPMKIILFKSSDDGKTWSAGEDITSQIYGAQCKDQSRKGWYAAFVTSGNGLQLSTGRIIFVINVRENRQTAGSTFKNYALYSDDGGKSWSVSKSGPQNNYGGNESKIVELVDGRLLMSTRPNSGNKRMHSYSSDGGETWTKSEPKSDITVASSNGDMIYYTSTKNGWDKNRIIHFIPTSTVTVSGEGQYNGRTGPASPLFYYSYDDGQTFTRSQDIRNGQQAGYSSLAVLHDGSIGVLFEDKSWGGPIKFMRVNFEWLTRNKDKGPTKKSSN</sequence>
<evidence type="ECO:0000256" key="1">
    <source>
        <dbReference type="ARBA" id="ARBA00000427"/>
    </source>
</evidence>
<dbReference type="PANTHER" id="PTHR10628:SF30">
    <property type="entry name" value="EXO-ALPHA-SIALIDASE"/>
    <property type="match status" value="1"/>
</dbReference>
<evidence type="ECO:0000256" key="2">
    <source>
        <dbReference type="ARBA" id="ARBA00009348"/>
    </source>
</evidence>
<evidence type="ECO:0000313" key="6">
    <source>
        <dbReference type="EMBL" id="TXJ39084.1"/>
    </source>
</evidence>
<dbReference type="GO" id="GO:0016020">
    <property type="term" value="C:membrane"/>
    <property type="evidence" value="ECO:0007669"/>
    <property type="project" value="TreeGrafter"/>
</dbReference>
<dbReference type="Proteomes" id="UP000325002">
    <property type="component" value="Unassembled WGS sequence"/>
</dbReference>
<proteinExistence type="inferred from homology"/>
<accession>A0A5C8EPS8</accession>